<evidence type="ECO:0000259" key="3">
    <source>
        <dbReference type="Pfam" id="PF00501"/>
    </source>
</evidence>
<evidence type="ECO:0000256" key="2">
    <source>
        <dbReference type="ARBA" id="ARBA00022840"/>
    </source>
</evidence>
<dbReference type="Pfam" id="PF23562">
    <property type="entry name" value="AMP-binding_C_3"/>
    <property type="match status" value="1"/>
</dbReference>
<dbReference type="Proteomes" id="UP001596417">
    <property type="component" value="Unassembled WGS sequence"/>
</dbReference>
<comment type="caution">
    <text evidence="4">The sequence shown here is derived from an EMBL/GenBank/DDBJ whole genome shotgun (WGS) entry which is preliminary data.</text>
</comment>
<reference evidence="4 5" key="1">
    <citation type="journal article" date="2019" name="Int. J. Syst. Evol. Microbiol.">
        <title>The Global Catalogue of Microorganisms (GCM) 10K type strain sequencing project: providing services to taxonomists for standard genome sequencing and annotation.</title>
        <authorList>
            <consortium name="The Broad Institute Genomics Platform"/>
            <consortium name="The Broad Institute Genome Sequencing Center for Infectious Disease"/>
            <person name="Wu L."/>
            <person name="Ma J."/>
        </authorList>
    </citation>
    <scope>NUCLEOTIDE SEQUENCE [LARGE SCALE GENOMIC DNA]</scope>
    <source>
        <strain evidence="4 5">RDMS1</strain>
    </source>
</reference>
<dbReference type="InterPro" id="IPR042099">
    <property type="entry name" value="ANL_N_sf"/>
</dbReference>
<dbReference type="RefSeq" id="WP_264554598.1">
    <property type="nucleotide sequence ID" value="NZ_CP109979.1"/>
</dbReference>
<sequence length="671" mass="74382">MVSTPDWLTAEREYSDSVIGDNTISQLFAESASRHSDSVAQQYKGGVYDRSLCDAGIVDSAPPGEYGQLTYREMHSIVMNLTAGFRDIGVEPDDRVAIFASTRMEWAHTDFALLAAGAVVTTVYTESSPNQVEYLLSDPNATGVVVENEELLERVLEVEDSLNLEFIVVIDAVDGYEDREDIITLGALHEHGVKNGNEGDYEAWIIGREPNDLASLIYTSGTTSKPKGVKLTHRNFRANINQIRKRFGPRPDRKDAPALDSSLTSLSFLPLAHVFERTSNHFMMFAAGATVSYAESPDTVSEDISTVKPSAVTSVPRVYERIYDQMREQAQESDAKKRIFDLAVDVATEYANTDDPGKRLRAKRALADRLVFSSVKEQMGGNLELLISGGGSLSEELCRMFQGMGFPIVEGYGLTETAPVVCVNPTEDMRPGTLGPPLVGVDVKLDKEVVGPDQREKATGDIGELLVKGPNVTEGYWNNPEATVEAFTSVESGGDGETEQWFRTGDIVEQTDDGYLIYHDRLKQLIVLDTGKNIAPGPIEDSFATSDRTEQVMVLGDDQKFISALIVPNFEAITRWADANDVNLPNDPEAIATDERVREWIGEEIERVNEDFAKHERIKAFELVATEWTPENDMLTSSMKLKRRNIIDEFEEKIERIYSGEKSETEPKMVG</sequence>
<dbReference type="GO" id="GO:0005524">
    <property type="term" value="F:ATP binding"/>
    <property type="evidence" value="ECO:0007669"/>
    <property type="project" value="UniProtKB-KW"/>
</dbReference>
<protein>
    <submittedName>
        <fullName evidence="4">AMP-dependent synthetase/ligase</fullName>
    </submittedName>
</protein>
<proteinExistence type="predicted"/>
<accession>A0ABD5YUA0</accession>
<dbReference type="SUPFAM" id="SSF56801">
    <property type="entry name" value="Acetyl-CoA synthetase-like"/>
    <property type="match status" value="1"/>
</dbReference>
<dbReference type="PROSITE" id="PS00455">
    <property type="entry name" value="AMP_BINDING"/>
    <property type="match status" value="1"/>
</dbReference>
<dbReference type="Gene3D" id="3.40.50.12780">
    <property type="entry name" value="N-terminal domain of ligase-like"/>
    <property type="match status" value="1"/>
</dbReference>
<dbReference type="EMBL" id="JBHTAX010000001">
    <property type="protein sequence ID" value="MFC7190080.1"/>
    <property type="molecule type" value="Genomic_DNA"/>
</dbReference>
<keyword evidence="5" id="KW-1185">Reference proteome</keyword>
<dbReference type="CDD" id="cd05907">
    <property type="entry name" value="VL_LC_FACS_like"/>
    <property type="match status" value="1"/>
</dbReference>
<feature type="domain" description="AMP-dependent synthetase/ligase" evidence="3">
    <location>
        <begin position="59"/>
        <end position="477"/>
    </location>
</feature>
<dbReference type="InterPro" id="IPR020845">
    <property type="entry name" value="AMP-binding_CS"/>
</dbReference>
<dbReference type="PANTHER" id="PTHR43272">
    <property type="entry name" value="LONG-CHAIN-FATTY-ACID--COA LIGASE"/>
    <property type="match status" value="1"/>
</dbReference>
<evidence type="ECO:0000256" key="1">
    <source>
        <dbReference type="ARBA" id="ARBA00022741"/>
    </source>
</evidence>
<dbReference type="Pfam" id="PF00501">
    <property type="entry name" value="AMP-binding"/>
    <property type="match status" value="1"/>
</dbReference>
<evidence type="ECO:0000313" key="4">
    <source>
        <dbReference type="EMBL" id="MFC7190080.1"/>
    </source>
</evidence>
<keyword evidence="1" id="KW-0547">Nucleotide-binding</keyword>
<dbReference type="AlphaFoldDB" id="A0ABD5YUA0"/>
<dbReference type="PANTHER" id="PTHR43272:SF33">
    <property type="entry name" value="AMP-BINDING DOMAIN-CONTAINING PROTEIN-RELATED"/>
    <property type="match status" value="1"/>
</dbReference>
<name>A0ABD5YUA0_9EURY</name>
<dbReference type="InterPro" id="IPR000873">
    <property type="entry name" value="AMP-dep_synth/lig_dom"/>
</dbReference>
<gene>
    <name evidence="4" type="ORF">ACFQL7_09575</name>
</gene>
<evidence type="ECO:0000313" key="5">
    <source>
        <dbReference type="Proteomes" id="UP001596417"/>
    </source>
</evidence>
<keyword evidence="2" id="KW-0067">ATP-binding</keyword>
<dbReference type="GeneID" id="76199655"/>
<organism evidence="4 5">
    <name type="scientific">Halocatena marina</name>
    <dbReference type="NCBI Taxonomy" id="2934937"/>
    <lineage>
        <taxon>Archaea</taxon>
        <taxon>Methanobacteriati</taxon>
        <taxon>Methanobacteriota</taxon>
        <taxon>Stenosarchaea group</taxon>
        <taxon>Halobacteria</taxon>
        <taxon>Halobacteriales</taxon>
        <taxon>Natronomonadaceae</taxon>
        <taxon>Halocatena</taxon>
    </lineage>
</organism>